<dbReference type="InterPro" id="IPR030878">
    <property type="entry name" value="Ribosomal_uL15"/>
</dbReference>
<evidence type="ECO:0000256" key="2">
    <source>
        <dbReference type="ARBA" id="ARBA00022980"/>
    </source>
</evidence>
<feature type="domain" description="Large ribosomal subunit protein uL15/eL18" evidence="6">
    <location>
        <begin position="72"/>
        <end position="144"/>
    </location>
</feature>
<feature type="compositionally biased region" description="Basic residues" evidence="5">
    <location>
        <begin position="1"/>
        <end position="13"/>
    </location>
</feature>
<dbReference type="Pfam" id="PF00828">
    <property type="entry name" value="Ribosomal_L27A"/>
    <property type="match status" value="1"/>
</dbReference>
<dbReference type="HAMAP" id="MF_01341">
    <property type="entry name" value="Ribosomal_uL15"/>
    <property type="match status" value="1"/>
</dbReference>
<reference evidence="7 8" key="1">
    <citation type="journal article" date="2015" name="Sci. Rep.">
        <title>Genome of the facultative scuticociliatosis pathogen Pseudocohnilembus persalinus provides insight into its virulence through horizontal gene transfer.</title>
        <authorList>
            <person name="Xiong J."/>
            <person name="Wang G."/>
            <person name="Cheng J."/>
            <person name="Tian M."/>
            <person name="Pan X."/>
            <person name="Warren A."/>
            <person name="Jiang C."/>
            <person name="Yuan D."/>
            <person name="Miao W."/>
        </authorList>
    </citation>
    <scope>NUCLEOTIDE SEQUENCE [LARGE SCALE GENOMIC DNA]</scope>
    <source>
        <strain evidence="7">36N120E</strain>
    </source>
</reference>
<evidence type="ECO:0000256" key="4">
    <source>
        <dbReference type="RuleBase" id="RU003888"/>
    </source>
</evidence>
<dbReference type="PANTHER" id="PTHR11721:SF3">
    <property type="entry name" value="LARGE RIBOSOMAL SUBUNIT PROTEIN UL15"/>
    <property type="match status" value="1"/>
</dbReference>
<dbReference type="AlphaFoldDB" id="A0A0V0QMD3"/>
<keyword evidence="8" id="KW-1185">Reference proteome</keyword>
<proteinExistence type="inferred from homology"/>
<organism evidence="7 8">
    <name type="scientific">Pseudocohnilembus persalinus</name>
    <name type="common">Ciliate</name>
    <dbReference type="NCBI Taxonomy" id="266149"/>
    <lineage>
        <taxon>Eukaryota</taxon>
        <taxon>Sar</taxon>
        <taxon>Alveolata</taxon>
        <taxon>Ciliophora</taxon>
        <taxon>Intramacronucleata</taxon>
        <taxon>Oligohymenophorea</taxon>
        <taxon>Scuticociliatia</taxon>
        <taxon>Philasterida</taxon>
        <taxon>Pseudocohnilembidae</taxon>
        <taxon>Pseudocohnilembus</taxon>
    </lineage>
</organism>
<evidence type="ECO:0000259" key="6">
    <source>
        <dbReference type="Pfam" id="PF00828"/>
    </source>
</evidence>
<keyword evidence="3 4" id="KW-0687">Ribonucleoprotein</keyword>
<dbReference type="Proteomes" id="UP000054937">
    <property type="component" value="Unassembled WGS sequence"/>
</dbReference>
<dbReference type="PANTHER" id="PTHR11721">
    <property type="entry name" value="60S RIBOSOMAL PROTEIN L27A"/>
    <property type="match status" value="1"/>
</dbReference>
<accession>A0A0V0QMD3</accession>
<evidence type="ECO:0000256" key="5">
    <source>
        <dbReference type="SAM" id="MobiDB-lite"/>
    </source>
</evidence>
<dbReference type="EMBL" id="LDAU01000131">
    <property type="protein sequence ID" value="KRX03529.1"/>
    <property type="molecule type" value="Genomic_DNA"/>
</dbReference>
<evidence type="ECO:0000313" key="8">
    <source>
        <dbReference type="Proteomes" id="UP000054937"/>
    </source>
</evidence>
<dbReference type="InterPro" id="IPR021131">
    <property type="entry name" value="Ribosomal_uL15/eL18"/>
</dbReference>
<dbReference type="PROSITE" id="PS00475">
    <property type="entry name" value="RIBOSOMAL_L15"/>
    <property type="match status" value="1"/>
</dbReference>
<comment type="caution">
    <text evidence="7">The sequence shown here is derived from an EMBL/GenBank/DDBJ whole genome shotgun (WGS) entry which is preliminary data.</text>
</comment>
<evidence type="ECO:0000256" key="3">
    <source>
        <dbReference type="ARBA" id="ARBA00023274"/>
    </source>
</evidence>
<dbReference type="GO" id="GO:0006412">
    <property type="term" value="P:translation"/>
    <property type="evidence" value="ECO:0007669"/>
    <property type="project" value="InterPro"/>
</dbReference>
<dbReference type="FunFam" id="3.100.10.10:FF:000002">
    <property type="entry name" value="60S ribosomal protein L27a"/>
    <property type="match status" value="1"/>
</dbReference>
<name>A0A0V0QMD3_PSEPJ</name>
<dbReference type="InterPro" id="IPR036227">
    <property type="entry name" value="Ribosomal_uL15/eL18_sf"/>
</dbReference>
<gene>
    <name evidence="7" type="ORF">PPERSA_02908</name>
</gene>
<evidence type="ECO:0000256" key="1">
    <source>
        <dbReference type="ARBA" id="ARBA00007320"/>
    </source>
</evidence>
<dbReference type="FunCoup" id="A0A0V0QMD3">
    <property type="interactions" value="325"/>
</dbReference>
<dbReference type="InParanoid" id="A0A0V0QMD3"/>
<dbReference type="OMA" id="WGRVGQH"/>
<feature type="compositionally biased region" description="Basic residues" evidence="5">
    <location>
        <begin position="21"/>
        <end position="30"/>
    </location>
</feature>
<protein>
    <submittedName>
        <fullName evidence="7">Ribosomal protein L18e/L15P</fullName>
    </submittedName>
</protein>
<evidence type="ECO:0000313" key="7">
    <source>
        <dbReference type="EMBL" id="KRX03529.1"/>
    </source>
</evidence>
<sequence length="147" mass="16361">MVAHLKKQRKMRGHVSNGHGRVGKHRKHSGGRGNAGGLTHHRNLFDRFHPGYFGKKGIRVFHLKKNAKFAPVVNIDKLWSLVSEETRTKYAQSKDLVPVIDVTKAGYFRVLGKGRLPNQPVVVKAKYFSATAERRIKAIGGACVLVA</sequence>
<dbReference type="GO" id="GO:0022625">
    <property type="term" value="C:cytosolic large ribosomal subunit"/>
    <property type="evidence" value="ECO:0007669"/>
    <property type="project" value="TreeGrafter"/>
</dbReference>
<dbReference type="Gene3D" id="3.100.10.10">
    <property type="match status" value="1"/>
</dbReference>
<dbReference type="GO" id="GO:0003735">
    <property type="term" value="F:structural constituent of ribosome"/>
    <property type="evidence" value="ECO:0007669"/>
    <property type="project" value="InterPro"/>
</dbReference>
<feature type="region of interest" description="Disordered" evidence="5">
    <location>
        <begin position="1"/>
        <end position="38"/>
    </location>
</feature>
<dbReference type="SUPFAM" id="SSF52080">
    <property type="entry name" value="Ribosomal proteins L15p and L18e"/>
    <property type="match status" value="1"/>
</dbReference>
<dbReference type="InterPro" id="IPR001196">
    <property type="entry name" value="Ribosomal_uL15_CS"/>
</dbReference>
<comment type="similarity">
    <text evidence="1 4">Belongs to the universal ribosomal protein uL15 family.</text>
</comment>
<dbReference type="OrthoDB" id="282971at2759"/>
<keyword evidence="2 4" id="KW-0689">Ribosomal protein</keyword>